<sequence>MEKQDRFQWAAEIMDIKPDDHILEVGCGAGVAVTILAASLTKGTITAIDQSESMIKKASARNAALVATGKAIFIPVSLVDIPAKKQYTKIFAFNVSVFWKDASRELTVIKKLLAPQGKLYIFHQPPPGTTMAFNKTIAAKVTETLEKENFTVRDVVHKKMSPAPVVSITAVI</sequence>
<dbReference type="EC" id="2.1.1.-" evidence="2"/>
<keyword evidence="3" id="KW-1185">Reference proteome</keyword>
<keyword evidence="2" id="KW-0808">Transferase</keyword>
<dbReference type="EMBL" id="JBHTKA010000008">
    <property type="protein sequence ID" value="MFD1002008.1"/>
    <property type="molecule type" value="Genomic_DNA"/>
</dbReference>
<evidence type="ECO:0000259" key="1">
    <source>
        <dbReference type="Pfam" id="PF08242"/>
    </source>
</evidence>
<dbReference type="Proteomes" id="UP001597112">
    <property type="component" value="Unassembled WGS sequence"/>
</dbReference>
<comment type="caution">
    <text evidence="2">The sequence shown here is derived from an EMBL/GenBank/DDBJ whole genome shotgun (WGS) entry which is preliminary data.</text>
</comment>
<evidence type="ECO:0000313" key="3">
    <source>
        <dbReference type="Proteomes" id="UP001597112"/>
    </source>
</evidence>
<dbReference type="InterPro" id="IPR013217">
    <property type="entry name" value="Methyltransf_12"/>
</dbReference>
<accession>A0ABW3K7K9</accession>
<proteinExistence type="predicted"/>
<dbReference type="InterPro" id="IPR029063">
    <property type="entry name" value="SAM-dependent_MTases_sf"/>
</dbReference>
<keyword evidence="2" id="KW-0489">Methyltransferase</keyword>
<gene>
    <name evidence="2" type="ORF">ACFQ21_21970</name>
</gene>
<evidence type="ECO:0000313" key="2">
    <source>
        <dbReference type="EMBL" id="MFD1002008.1"/>
    </source>
</evidence>
<reference evidence="3" key="1">
    <citation type="journal article" date="2019" name="Int. J. Syst. Evol. Microbiol.">
        <title>The Global Catalogue of Microorganisms (GCM) 10K type strain sequencing project: providing services to taxonomists for standard genome sequencing and annotation.</title>
        <authorList>
            <consortium name="The Broad Institute Genomics Platform"/>
            <consortium name="The Broad Institute Genome Sequencing Center for Infectious Disease"/>
            <person name="Wu L."/>
            <person name="Ma J."/>
        </authorList>
    </citation>
    <scope>NUCLEOTIDE SEQUENCE [LARGE SCALE GENOMIC DNA]</scope>
    <source>
        <strain evidence="3">CCUG 58938</strain>
    </source>
</reference>
<name>A0ABW3K7K9_9BACT</name>
<dbReference type="Gene3D" id="3.40.50.150">
    <property type="entry name" value="Vaccinia Virus protein VP39"/>
    <property type="match status" value="1"/>
</dbReference>
<organism evidence="2 3">
    <name type="scientific">Ohtaekwangia kribbensis</name>
    <dbReference type="NCBI Taxonomy" id="688913"/>
    <lineage>
        <taxon>Bacteria</taxon>
        <taxon>Pseudomonadati</taxon>
        <taxon>Bacteroidota</taxon>
        <taxon>Cytophagia</taxon>
        <taxon>Cytophagales</taxon>
        <taxon>Fulvivirgaceae</taxon>
        <taxon>Ohtaekwangia</taxon>
    </lineage>
</organism>
<feature type="domain" description="Methyltransferase type 12" evidence="1">
    <location>
        <begin position="23"/>
        <end position="119"/>
    </location>
</feature>
<dbReference type="Pfam" id="PF08242">
    <property type="entry name" value="Methyltransf_12"/>
    <property type="match status" value="1"/>
</dbReference>
<dbReference type="CDD" id="cd02440">
    <property type="entry name" value="AdoMet_MTases"/>
    <property type="match status" value="1"/>
</dbReference>
<dbReference type="PANTHER" id="PTHR43861:SF1">
    <property type="entry name" value="TRANS-ACONITATE 2-METHYLTRANSFERASE"/>
    <property type="match status" value="1"/>
</dbReference>
<dbReference type="GO" id="GO:0008168">
    <property type="term" value="F:methyltransferase activity"/>
    <property type="evidence" value="ECO:0007669"/>
    <property type="project" value="UniProtKB-KW"/>
</dbReference>
<dbReference type="GO" id="GO:0032259">
    <property type="term" value="P:methylation"/>
    <property type="evidence" value="ECO:0007669"/>
    <property type="project" value="UniProtKB-KW"/>
</dbReference>
<protein>
    <submittedName>
        <fullName evidence="2">SAM-dependent methyltransferase</fullName>
        <ecNumber evidence="2">2.1.1.-</ecNumber>
    </submittedName>
</protein>
<dbReference type="RefSeq" id="WP_377582701.1">
    <property type="nucleotide sequence ID" value="NZ_JBHTKA010000008.1"/>
</dbReference>
<dbReference type="SUPFAM" id="SSF53335">
    <property type="entry name" value="S-adenosyl-L-methionine-dependent methyltransferases"/>
    <property type="match status" value="1"/>
</dbReference>
<dbReference type="PANTHER" id="PTHR43861">
    <property type="entry name" value="TRANS-ACONITATE 2-METHYLTRANSFERASE-RELATED"/>
    <property type="match status" value="1"/>
</dbReference>